<organism evidence="1 2">
    <name type="scientific">Pyrodictium delaneyi</name>
    <dbReference type="NCBI Taxonomy" id="1273541"/>
    <lineage>
        <taxon>Archaea</taxon>
        <taxon>Thermoproteota</taxon>
        <taxon>Thermoprotei</taxon>
        <taxon>Desulfurococcales</taxon>
        <taxon>Pyrodictiaceae</taxon>
        <taxon>Pyrodictium</taxon>
    </lineage>
</organism>
<evidence type="ECO:0000313" key="2">
    <source>
        <dbReference type="Proteomes" id="UP000600071"/>
    </source>
</evidence>
<dbReference type="EMBL" id="DQVR01000051">
    <property type="protein sequence ID" value="HIQ23875.1"/>
    <property type="molecule type" value="Genomic_DNA"/>
</dbReference>
<evidence type="ECO:0000313" key="1">
    <source>
        <dbReference type="EMBL" id="HIQ23875.1"/>
    </source>
</evidence>
<name>A0A832ZT89_9CREN</name>
<proteinExistence type="predicted"/>
<dbReference type="InterPro" id="IPR039709">
    <property type="entry name" value="VapB3-like"/>
</dbReference>
<dbReference type="PANTHER" id="PTHR42244">
    <property type="entry name" value="ANTITOXIN VAPB3-RELATED"/>
    <property type="match status" value="1"/>
</dbReference>
<dbReference type="AlphaFoldDB" id="A0A832ZT89"/>
<dbReference type="Proteomes" id="UP000600071">
    <property type="component" value="Unassembled WGS sequence"/>
</dbReference>
<sequence>MSTVISVRVPRRLREELERLGIDYAEEIRRFLEQRIREEKTRRIRERLARLRDRIGRVEGNLAAEFIREDREQR</sequence>
<comment type="caution">
    <text evidence="1">The sequence shown here is derived from an EMBL/GenBank/DDBJ whole genome shotgun (WGS) entry which is preliminary data.</text>
</comment>
<gene>
    <name evidence="1" type="ORF">EYH50_02365</name>
</gene>
<protein>
    <submittedName>
        <fullName evidence="1">Antitoxin</fullName>
    </submittedName>
</protein>
<dbReference type="PANTHER" id="PTHR42244:SF2">
    <property type="entry name" value="ANTITOXIN VAPB3-RELATED"/>
    <property type="match status" value="1"/>
</dbReference>
<accession>A0A832ZT89</accession>
<reference evidence="1" key="1">
    <citation type="journal article" date="2020" name="ISME J.">
        <title>Gammaproteobacteria mediating utilization of methyl-, sulfur- and petroleum organic compounds in deep ocean hydrothermal plumes.</title>
        <authorList>
            <person name="Zhou Z."/>
            <person name="Liu Y."/>
            <person name="Pan J."/>
            <person name="Cron B.R."/>
            <person name="Toner B.M."/>
            <person name="Anantharaman K."/>
            <person name="Breier J.A."/>
            <person name="Dick G.J."/>
            <person name="Li M."/>
        </authorList>
    </citation>
    <scope>NUCLEOTIDE SEQUENCE</scope>
    <source>
        <strain evidence="1">SZUA-1523</strain>
    </source>
</reference>